<comment type="caution">
    <text evidence="8">The sequence shown here is derived from an EMBL/GenBank/DDBJ whole genome shotgun (WGS) entry which is preliminary data.</text>
</comment>
<evidence type="ECO:0000256" key="6">
    <source>
        <dbReference type="HAMAP-Rule" id="MF_00821"/>
    </source>
</evidence>
<dbReference type="Pfam" id="PF02556">
    <property type="entry name" value="SecB"/>
    <property type="match status" value="1"/>
</dbReference>
<comment type="function">
    <text evidence="6">One of the proteins required for the normal export of preproteins out of the cell cytoplasm. It is a molecular chaperone that binds to a subset of precursor proteins, maintaining them in a translocation-competent state. It also specifically binds to its receptor SecA.</text>
</comment>
<feature type="region of interest" description="Disordered" evidence="7">
    <location>
        <begin position="1"/>
        <end position="25"/>
    </location>
</feature>
<keyword evidence="9" id="KW-1185">Reference proteome</keyword>
<keyword evidence="3 6" id="KW-0653">Protein transport</keyword>
<dbReference type="Proteomes" id="UP000788153">
    <property type="component" value="Unassembled WGS sequence"/>
</dbReference>
<sequence>MTDADNGATPNSNQNSGGADAMANGEDTAPMASVITQYVKDFSFENPNAPAVYQATGTPKLDVQFNIGANRIGPDIHEVVLKIEARGEVEGQVMYLVDLSYAGLFGLRNIPDDQLQPFLLAEAPRMLFPFARRVLADAVRDGGFPPLLLEPIDFAQLYFQQAQGGAQPEAGQLPEGFGQA</sequence>
<dbReference type="PANTHER" id="PTHR36918">
    <property type="match status" value="1"/>
</dbReference>
<keyword evidence="5 6" id="KW-0143">Chaperone</keyword>
<evidence type="ECO:0000256" key="7">
    <source>
        <dbReference type="SAM" id="MobiDB-lite"/>
    </source>
</evidence>
<dbReference type="NCBIfam" id="TIGR00809">
    <property type="entry name" value="secB"/>
    <property type="match status" value="1"/>
</dbReference>
<reference evidence="8 9" key="1">
    <citation type="submission" date="2020-03" db="EMBL/GenBank/DDBJ databases">
        <title>Genomic Encyclopedia of Type Strains, Phase IV (KMG-IV): sequencing the most valuable type-strain genomes for metagenomic binning, comparative biology and taxonomic classification.</title>
        <authorList>
            <person name="Goeker M."/>
        </authorList>
    </citation>
    <scope>NUCLEOTIDE SEQUENCE [LARGE SCALE GENOMIC DNA]</scope>
    <source>
        <strain evidence="8 9">DSM 22753</strain>
    </source>
</reference>
<keyword evidence="2 6" id="KW-0813">Transport</keyword>
<protein>
    <recommendedName>
        <fullName evidence="6">Protein-export protein SecB</fullName>
    </recommendedName>
</protein>
<dbReference type="SUPFAM" id="SSF54611">
    <property type="entry name" value="SecB-like"/>
    <property type="match status" value="1"/>
</dbReference>
<comment type="subcellular location">
    <subcellularLocation>
        <location evidence="6">Cytoplasm</location>
    </subcellularLocation>
</comment>
<evidence type="ECO:0000256" key="1">
    <source>
        <dbReference type="ARBA" id="ARBA00009990"/>
    </source>
</evidence>
<keyword evidence="6" id="KW-0963">Cytoplasm</keyword>
<dbReference type="InterPro" id="IPR003708">
    <property type="entry name" value="SecB"/>
</dbReference>
<dbReference type="Gene3D" id="3.10.420.10">
    <property type="entry name" value="SecB-like"/>
    <property type="match status" value="1"/>
</dbReference>
<evidence type="ECO:0000313" key="8">
    <source>
        <dbReference type="EMBL" id="NIJ24687.1"/>
    </source>
</evidence>
<dbReference type="PANTHER" id="PTHR36918:SF1">
    <property type="entry name" value="PROTEIN-EXPORT PROTEIN SECB"/>
    <property type="match status" value="1"/>
</dbReference>
<dbReference type="HAMAP" id="MF_00821">
    <property type="entry name" value="SecB"/>
    <property type="match status" value="1"/>
</dbReference>
<comment type="subunit">
    <text evidence="6">Homotetramer, a dimer of dimers. One homotetramer interacts with 1 SecA dimer.</text>
</comment>
<feature type="compositionally biased region" description="Polar residues" evidence="7">
    <location>
        <begin position="8"/>
        <end position="17"/>
    </location>
</feature>
<organism evidence="8 9">
    <name type="scientific">Sphingomonas japonica</name>
    <dbReference type="NCBI Taxonomy" id="511662"/>
    <lineage>
        <taxon>Bacteria</taxon>
        <taxon>Pseudomonadati</taxon>
        <taxon>Pseudomonadota</taxon>
        <taxon>Alphaproteobacteria</taxon>
        <taxon>Sphingomonadales</taxon>
        <taxon>Sphingomonadaceae</taxon>
        <taxon>Sphingomonas</taxon>
    </lineage>
</organism>
<evidence type="ECO:0000313" key="9">
    <source>
        <dbReference type="Proteomes" id="UP000788153"/>
    </source>
</evidence>
<gene>
    <name evidence="6" type="primary">secB</name>
    <name evidence="8" type="ORF">FHT01_002229</name>
</gene>
<evidence type="ECO:0000256" key="4">
    <source>
        <dbReference type="ARBA" id="ARBA00023010"/>
    </source>
</evidence>
<name>A0ABX0U613_9SPHN</name>
<comment type="similarity">
    <text evidence="1 6">Belongs to the SecB family.</text>
</comment>
<dbReference type="PRINTS" id="PR01594">
    <property type="entry name" value="SECBCHAPRONE"/>
</dbReference>
<evidence type="ECO:0000256" key="3">
    <source>
        <dbReference type="ARBA" id="ARBA00022927"/>
    </source>
</evidence>
<evidence type="ECO:0000256" key="5">
    <source>
        <dbReference type="ARBA" id="ARBA00023186"/>
    </source>
</evidence>
<dbReference type="NCBIfam" id="NF004392">
    <property type="entry name" value="PRK05751.1-3"/>
    <property type="match status" value="1"/>
</dbReference>
<accession>A0ABX0U613</accession>
<dbReference type="InterPro" id="IPR035958">
    <property type="entry name" value="SecB-like_sf"/>
</dbReference>
<dbReference type="RefSeq" id="WP_140047025.1">
    <property type="nucleotide sequence ID" value="NZ_BAAAEV010000001.1"/>
</dbReference>
<evidence type="ECO:0000256" key="2">
    <source>
        <dbReference type="ARBA" id="ARBA00022448"/>
    </source>
</evidence>
<dbReference type="EMBL" id="JAASQP010000001">
    <property type="protein sequence ID" value="NIJ24687.1"/>
    <property type="molecule type" value="Genomic_DNA"/>
</dbReference>
<proteinExistence type="inferred from homology"/>
<keyword evidence="4 6" id="KW-0811">Translocation</keyword>